<keyword evidence="10" id="KW-1185">Reference proteome</keyword>
<dbReference type="AlphaFoldDB" id="A0A1I2AVL7"/>
<gene>
    <name evidence="9" type="ORF">SAMN05216238_11827</name>
</gene>
<dbReference type="RefSeq" id="WP_177183478.1">
    <property type="nucleotide sequence ID" value="NZ_FOMR01000018.1"/>
</dbReference>
<feature type="transmembrane region" description="Helical" evidence="8">
    <location>
        <begin position="81"/>
        <end position="106"/>
    </location>
</feature>
<evidence type="ECO:0000256" key="4">
    <source>
        <dbReference type="ARBA" id="ARBA00022544"/>
    </source>
</evidence>
<organism evidence="9 10">
    <name type="scientific">Lentibacillus persicus</name>
    <dbReference type="NCBI Taxonomy" id="640948"/>
    <lineage>
        <taxon>Bacteria</taxon>
        <taxon>Bacillati</taxon>
        <taxon>Bacillota</taxon>
        <taxon>Bacilli</taxon>
        <taxon>Bacillales</taxon>
        <taxon>Bacillaceae</taxon>
        <taxon>Lentibacillus</taxon>
    </lineage>
</organism>
<evidence type="ECO:0000256" key="3">
    <source>
        <dbReference type="ARBA" id="ARBA00022448"/>
    </source>
</evidence>
<feature type="transmembrane region" description="Helical" evidence="8">
    <location>
        <begin position="12"/>
        <end position="30"/>
    </location>
</feature>
<protein>
    <submittedName>
        <fullName evidence="9">Spore germination protein (Amino acid permease)</fullName>
    </submittedName>
</protein>
<dbReference type="EMBL" id="FOMR01000018">
    <property type="protein sequence ID" value="SFE48001.1"/>
    <property type="molecule type" value="Genomic_DNA"/>
</dbReference>
<keyword evidence="5 8" id="KW-0812">Transmembrane</keyword>
<feature type="transmembrane region" description="Helical" evidence="8">
    <location>
        <begin position="42"/>
        <end position="61"/>
    </location>
</feature>
<keyword evidence="3" id="KW-0813">Transport</keyword>
<dbReference type="Pfam" id="PF03845">
    <property type="entry name" value="Spore_permease"/>
    <property type="match status" value="1"/>
</dbReference>
<dbReference type="NCBIfam" id="TIGR00912">
    <property type="entry name" value="2A0309"/>
    <property type="match status" value="1"/>
</dbReference>
<evidence type="ECO:0000313" key="9">
    <source>
        <dbReference type="EMBL" id="SFE48001.1"/>
    </source>
</evidence>
<keyword evidence="4" id="KW-0309">Germination</keyword>
<feature type="transmembrane region" description="Helical" evidence="8">
    <location>
        <begin position="334"/>
        <end position="357"/>
    </location>
</feature>
<evidence type="ECO:0000256" key="7">
    <source>
        <dbReference type="ARBA" id="ARBA00023136"/>
    </source>
</evidence>
<dbReference type="InterPro" id="IPR004761">
    <property type="entry name" value="Spore_GerAB"/>
</dbReference>
<feature type="transmembrane region" description="Helical" evidence="8">
    <location>
        <begin position="140"/>
        <end position="163"/>
    </location>
</feature>
<dbReference type="Gene3D" id="1.20.1740.10">
    <property type="entry name" value="Amino acid/polyamine transporter I"/>
    <property type="match status" value="1"/>
</dbReference>
<accession>A0A1I2AVL7</accession>
<dbReference type="PANTHER" id="PTHR34975">
    <property type="entry name" value="SPORE GERMINATION PROTEIN A2"/>
    <property type="match status" value="1"/>
</dbReference>
<reference evidence="10" key="1">
    <citation type="submission" date="2016-10" db="EMBL/GenBank/DDBJ databases">
        <authorList>
            <person name="Varghese N."/>
            <person name="Submissions S."/>
        </authorList>
    </citation>
    <scope>NUCLEOTIDE SEQUENCE [LARGE SCALE GENOMIC DNA]</scope>
    <source>
        <strain evidence="10">DSM 22530</strain>
    </source>
</reference>
<feature type="transmembrane region" description="Helical" evidence="8">
    <location>
        <begin position="112"/>
        <end position="133"/>
    </location>
</feature>
<evidence type="ECO:0000256" key="5">
    <source>
        <dbReference type="ARBA" id="ARBA00022692"/>
    </source>
</evidence>
<comment type="subcellular location">
    <subcellularLocation>
        <location evidence="1">Membrane</location>
        <topology evidence="1">Multi-pass membrane protein</topology>
    </subcellularLocation>
</comment>
<dbReference type="Proteomes" id="UP000199474">
    <property type="component" value="Unassembled WGS sequence"/>
</dbReference>
<feature type="transmembrane region" description="Helical" evidence="8">
    <location>
        <begin position="260"/>
        <end position="286"/>
    </location>
</feature>
<comment type="similarity">
    <text evidence="2">Belongs to the amino acid-polyamine-organocation (APC) superfamily. Spore germination protein (SGP) (TC 2.A.3.9) family.</text>
</comment>
<keyword evidence="7 8" id="KW-0472">Membrane</keyword>
<dbReference type="PANTHER" id="PTHR34975:SF2">
    <property type="entry name" value="SPORE GERMINATION PROTEIN A2"/>
    <property type="match status" value="1"/>
</dbReference>
<dbReference type="STRING" id="640948.SAMN05216238_11827"/>
<feature type="transmembrane region" description="Helical" evidence="8">
    <location>
        <begin position="218"/>
        <end position="240"/>
    </location>
</feature>
<keyword evidence="6 8" id="KW-1133">Transmembrane helix</keyword>
<evidence type="ECO:0000256" key="1">
    <source>
        <dbReference type="ARBA" id="ARBA00004141"/>
    </source>
</evidence>
<evidence type="ECO:0000256" key="2">
    <source>
        <dbReference type="ARBA" id="ARBA00007998"/>
    </source>
</evidence>
<dbReference type="GO" id="GO:0016020">
    <property type="term" value="C:membrane"/>
    <property type="evidence" value="ECO:0007669"/>
    <property type="project" value="UniProtKB-SubCell"/>
</dbReference>
<feature type="transmembrane region" description="Helical" evidence="8">
    <location>
        <begin position="189"/>
        <end position="206"/>
    </location>
</feature>
<evidence type="ECO:0000313" key="10">
    <source>
        <dbReference type="Proteomes" id="UP000199474"/>
    </source>
</evidence>
<evidence type="ECO:0000256" key="6">
    <source>
        <dbReference type="ARBA" id="ARBA00022989"/>
    </source>
</evidence>
<evidence type="ECO:0000256" key="8">
    <source>
        <dbReference type="SAM" id="Phobius"/>
    </source>
</evidence>
<name>A0A1I2AVL7_9BACI</name>
<proteinExistence type="inferred from homology"/>
<dbReference type="GO" id="GO:0009847">
    <property type="term" value="P:spore germination"/>
    <property type="evidence" value="ECO:0007669"/>
    <property type="project" value="InterPro"/>
</dbReference>
<feature type="transmembrane region" description="Helical" evidence="8">
    <location>
        <begin position="306"/>
        <end position="322"/>
    </location>
</feature>
<sequence length="369" mass="41255">MSSGNNITQQQLFFLVIQAQIGVGILSLAFNVFDTARQDGWISMLVAGLAIQVAIVVIWMLCRRFPSSMLFDILSRLLGKWIGNIVNSGYLIYFTFTAAAVLAVNAQVIKNWILPATPSWVISFLMTFTGIYVCTGNLRVLARFFTVVSVLLVVLFLVTTYGLREANFIHLFPIGEAGGMKILSGAKEAILAILGFDLLLVIYPFVQGKSSGILKKVSLANLLVTLFYTYTIVITLAYFSPNELKLVPEPIIYMLKTFEFPVFARVDLVFLSIWLVSVATSFMIYLFMASKGIAYMFHRSEKHYKFVPWLGGMVFIVSLIPGNDELKVSAMSTYASNLSFIFTMGIPAFLLIISYLFRKKENEVKADDN</sequence>